<accession>A0A3S4FVW4</accession>
<dbReference type="Gene3D" id="3.40.50.1000">
    <property type="entry name" value="HAD superfamily/HAD-like"/>
    <property type="match status" value="1"/>
</dbReference>
<dbReference type="InterPro" id="IPR036412">
    <property type="entry name" value="HAD-like_sf"/>
</dbReference>
<dbReference type="PANTHER" id="PTHR43344">
    <property type="entry name" value="PHOSPHOSERINE PHOSPHATASE"/>
    <property type="match status" value="1"/>
</dbReference>
<dbReference type="GO" id="GO:0016787">
    <property type="term" value="F:hydrolase activity"/>
    <property type="evidence" value="ECO:0007669"/>
    <property type="project" value="UniProtKB-KW"/>
</dbReference>
<dbReference type="InterPro" id="IPR023214">
    <property type="entry name" value="HAD_sf"/>
</dbReference>
<proteinExistence type="predicted"/>
<dbReference type="AlphaFoldDB" id="A0A3S4FVW4"/>
<dbReference type="GO" id="GO:0046872">
    <property type="term" value="F:metal ion binding"/>
    <property type="evidence" value="ECO:0007669"/>
    <property type="project" value="UniProtKB-KW"/>
</dbReference>
<dbReference type="CDD" id="cd02612">
    <property type="entry name" value="HAD_PGPPase"/>
    <property type="match status" value="1"/>
</dbReference>
<dbReference type="Proteomes" id="UP000281391">
    <property type="component" value="Chromosome"/>
</dbReference>
<dbReference type="InterPro" id="IPR050582">
    <property type="entry name" value="HAD-like_SerB"/>
</dbReference>
<evidence type="ECO:0000256" key="1">
    <source>
        <dbReference type="ARBA" id="ARBA00022723"/>
    </source>
</evidence>
<dbReference type="RefSeq" id="WP_004965169.1">
    <property type="nucleotide sequence ID" value="NZ_JAEKCK010000001.1"/>
</dbReference>
<dbReference type="KEGG" id="sof:NCTC11214_05289"/>
<keyword evidence="2" id="KW-0378">Hydrolase</keyword>
<dbReference type="Gene3D" id="1.20.1440.100">
    <property type="entry name" value="SG protein - dephosphorylation function"/>
    <property type="match status" value="1"/>
</dbReference>
<sequence length="218" mass="24691">MDLALFDLDETLIDDDSASLWIRWLVSQGFAPAELATQEQQLMQHYYQGTLSMEAYMRATLAPLAGCSVPTVAGWVERYIRRDILPRVYPAARERLQWHRERGDCILVVSATGEHLVAPIAERLGADGALAIGVEIAAGRYTGNTYGTMTYQQGKVIRLQQWLEQQTQRQFAYIHGYSDSINDRPMLDYVDSATVINPDADLHALALQNGWEVCRWER</sequence>
<name>A0A3S4FVW4_SEROD</name>
<dbReference type="NCBIfam" id="TIGR01488">
    <property type="entry name" value="HAD-SF-IB"/>
    <property type="match status" value="1"/>
</dbReference>
<protein>
    <submittedName>
        <fullName evidence="4">ACT domain-containing protein</fullName>
    </submittedName>
</protein>
<dbReference type="Pfam" id="PF12710">
    <property type="entry name" value="HAD"/>
    <property type="match status" value="1"/>
</dbReference>
<dbReference type="InterPro" id="IPR006385">
    <property type="entry name" value="HAD_hydro_SerB1"/>
</dbReference>
<gene>
    <name evidence="4" type="ORF">NCTC11214_05289</name>
</gene>
<organism evidence="4 5">
    <name type="scientific">Serratia odorifera</name>
    <dbReference type="NCBI Taxonomy" id="618"/>
    <lineage>
        <taxon>Bacteria</taxon>
        <taxon>Pseudomonadati</taxon>
        <taxon>Pseudomonadota</taxon>
        <taxon>Gammaproteobacteria</taxon>
        <taxon>Enterobacterales</taxon>
        <taxon>Yersiniaceae</taxon>
        <taxon>Serratia</taxon>
    </lineage>
</organism>
<evidence type="ECO:0000256" key="3">
    <source>
        <dbReference type="ARBA" id="ARBA00022842"/>
    </source>
</evidence>
<dbReference type="NCBIfam" id="TIGR01490">
    <property type="entry name" value="HAD-SF-IB-hyp1"/>
    <property type="match status" value="1"/>
</dbReference>
<evidence type="ECO:0000256" key="2">
    <source>
        <dbReference type="ARBA" id="ARBA00022801"/>
    </source>
</evidence>
<evidence type="ECO:0000313" key="4">
    <source>
        <dbReference type="EMBL" id="VDZ65072.1"/>
    </source>
</evidence>
<evidence type="ECO:0000313" key="5">
    <source>
        <dbReference type="Proteomes" id="UP000281391"/>
    </source>
</evidence>
<reference evidence="4 5" key="1">
    <citation type="submission" date="2018-12" db="EMBL/GenBank/DDBJ databases">
        <authorList>
            <consortium name="Pathogen Informatics"/>
        </authorList>
    </citation>
    <scope>NUCLEOTIDE SEQUENCE [LARGE SCALE GENOMIC DNA]</scope>
    <source>
        <strain evidence="4 5">NCTC11214</strain>
    </source>
</reference>
<dbReference type="EMBL" id="LR134117">
    <property type="protein sequence ID" value="VDZ65072.1"/>
    <property type="molecule type" value="Genomic_DNA"/>
</dbReference>
<dbReference type="SUPFAM" id="SSF56784">
    <property type="entry name" value="HAD-like"/>
    <property type="match status" value="1"/>
</dbReference>
<keyword evidence="1" id="KW-0479">Metal-binding</keyword>
<keyword evidence="3" id="KW-0460">Magnesium</keyword>
<dbReference type="PANTHER" id="PTHR43344:SF13">
    <property type="entry name" value="PHOSPHATASE RV3661-RELATED"/>
    <property type="match status" value="1"/>
</dbReference>